<dbReference type="GO" id="GO:0005634">
    <property type="term" value="C:nucleus"/>
    <property type="evidence" value="ECO:0007669"/>
    <property type="project" value="UniProtKB-SubCell"/>
</dbReference>
<dbReference type="AlphaFoldDB" id="A0A9P9L203"/>
<comment type="subunit">
    <text evidence="9">Component of the HAT-B complex composed of at least HAT1 and HAT2. The HAT-B complex binds to histone H4 tail.</text>
</comment>
<feature type="active site" description="Proton donor/acceptor" evidence="10">
    <location>
        <position position="312"/>
    </location>
</feature>
<dbReference type="GO" id="GO:0005737">
    <property type="term" value="C:cytoplasm"/>
    <property type="evidence" value="ECO:0007669"/>
    <property type="project" value="UniProtKB-SubCell"/>
</dbReference>
<proteinExistence type="inferred from homology"/>
<evidence type="ECO:0000256" key="13">
    <source>
        <dbReference type="SAM" id="MobiDB-lite"/>
    </source>
</evidence>
<dbReference type="Gene3D" id="3.90.360.10">
    <property type="entry name" value="Histone acetyl transferase 1 (HAT1), N-terminal domain"/>
    <property type="match status" value="1"/>
</dbReference>
<dbReference type="Pfam" id="PF10394">
    <property type="entry name" value="Hat1_N"/>
    <property type="match status" value="1"/>
</dbReference>
<name>A0A9P9L203_FUSSL</name>
<feature type="binding site" evidence="11">
    <location>
        <begin position="277"/>
        <end position="279"/>
    </location>
    <ligand>
        <name>acetyl-CoA</name>
        <dbReference type="ChEBI" id="CHEBI:57288"/>
    </ligand>
</feature>
<dbReference type="OrthoDB" id="10253098at2759"/>
<comment type="subcellular location">
    <subcellularLocation>
        <location evidence="9">Cytoplasm</location>
    </subcellularLocation>
    <subcellularLocation>
        <location evidence="1 9">Nucleus</location>
    </subcellularLocation>
</comment>
<comment type="caution">
    <text evidence="15">The sequence shown here is derived from an EMBL/GenBank/DDBJ whole genome shotgun (WGS) entry which is preliminary data.</text>
</comment>
<keyword evidence="16" id="KW-1185">Reference proteome</keyword>
<evidence type="ECO:0000256" key="2">
    <source>
        <dbReference type="ARBA" id="ARBA00010543"/>
    </source>
</evidence>
<dbReference type="EC" id="2.3.1.48" evidence="3 9"/>
<evidence type="ECO:0000256" key="7">
    <source>
        <dbReference type="ARBA" id="ARBA00023315"/>
    </source>
</evidence>
<dbReference type="Gene3D" id="1.10.10.390">
    <property type="match status" value="1"/>
</dbReference>
<comment type="catalytic activity">
    <reaction evidence="8 9">
        <text>L-lysyl-[protein] + acetyl-CoA = N(6)-acetyl-L-lysyl-[protein] + CoA + H(+)</text>
        <dbReference type="Rhea" id="RHEA:45948"/>
        <dbReference type="Rhea" id="RHEA-COMP:9752"/>
        <dbReference type="Rhea" id="RHEA-COMP:10731"/>
        <dbReference type="ChEBI" id="CHEBI:15378"/>
        <dbReference type="ChEBI" id="CHEBI:29969"/>
        <dbReference type="ChEBI" id="CHEBI:57287"/>
        <dbReference type="ChEBI" id="CHEBI:57288"/>
        <dbReference type="ChEBI" id="CHEBI:61930"/>
        <dbReference type="EC" id="2.3.1.48"/>
    </reaction>
</comment>
<dbReference type="InterPro" id="IPR037113">
    <property type="entry name" value="Hat1_N_sf"/>
</dbReference>
<evidence type="ECO:0000259" key="14">
    <source>
        <dbReference type="Pfam" id="PF10394"/>
    </source>
</evidence>
<dbReference type="GO" id="GO:0031509">
    <property type="term" value="P:subtelomeric heterochromatin formation"/>
    <property type="evidence" value="ECO:0007669"/>
    <property type="project" value="InterPro"/>
</dbReference>
<feature type="region of interest" description="Disordered" evidence="13">
    <location>
        <begin position="466"/>
        <end position="499"/>
    </location>
</feature>
<dbReference type="GO" id="GO:0004402">
    <property type="term" value="F:histone acetyltransferase activity"/>
    <property type="evidence" value="ECO:0007669"/>
    <property type="project" value="UniProtKB-UniRule"/>
</dbReference>
<keyword evidence="5 9" id="KW-0808">Transferase</keyword>
<sequence length="499" mass="56348">MASLPNAEECKHLSSSRAASFAQSMVLTSIQGLSNANEAIRISLMAPSKTGLTTIAAFNPSFTHSFFGEDEQIFGYKDLKVNLRYRANDMRPHLKTSYSSKFKAVGGPEPVDVKAVLEEGHHLPKIAFAKASDFEDSSKQMSENWTPPGTLHTTIDAPDGQYEIWRGNLADQAVQQLNSRLQILVPFFIDGGSYIGQDLDSGEIDLSDADRWTFFSLYKKETVAETSTYVFVGYATLFRFYYFRPPTPPASPRGDWELPTGDLDLAELPCRTRLSQFIILPPFQGKGNGARLYKTVFEYYHKHEQTHEFTVEDPNEAFDLLRDICDLQFLKGMPEFCKLRLDTDVTIPKKGTLPKLIVGSDQLETIRLKAKIAPRQFGRVLEMYLMSQLPESVQPTMAIDEKRPAPTKADKHQLRVWKLIAKQRLYRHNKDFLAQIEPHERIERLDDTLDGVGLEYARILAACERSAKNAQAEPKNGKRKLQEENGEGSSSKKARVEDA</sequence>
<evidence type="ECO:0000313" key="15">
    <source>
        <dbReference type="EMBL" id="KAH7272759.1"/>
    </source>
</evidence>
<feature type="binding site" evidence="11">
    <location>
        <position position="315"/>
    </location>
    <ligand>
        <name>acetyl-CoA</name>
        <dbReference type="ChEBI" id="CHEBI:57288"/>
    </ligand>
</feature>
<evidence type="ECO:0000256" key="8">
    <source>
        <dbReference type="ARBA" id="ARBA00048017"/>
    </source>
</evidence>
<keyword evidence="9" id="KW-0963">Cytoplasm</keyword>
<dbReference type="PANTHER" id="PTHR12046">
    <property type="entry name" value="HISTONE ACETYLTRANSFERASE TYPE B CATALYTIC SUBUNIT"/>
    <property type="match status" value="1"/>
</dbReference>
<reference evidence="15" key="1">
    <citation type="journal article" date="2021" name="Nat. Commun.">
        <title>Genetic determinants of endophytism in the Arabidopsis root mycobiome.</title>
        <authorList>
            <person name="Mesny F."/>
            <person name="Miyauchi S."/>
            <person name="Thiergart T."/>
            <person name="Pickel B."/>
            <person name="Atanasova L."/>
            <person name="Karlsson M."/>
            <person name="Huettel B."/>
            <person name="Barry K.W."/>
            <person name="Haridas S."/>
            <person name="Chen C."/>
            <person name="Bauer D."/>
            <person name="Andreopoulos W."/>
            <person name="Pangilinan J."/>
            <person name="LaButti K."/>
            <person name="Riley R."/>
            <person name="Lipzen A."/>
            <person name="Clum A."/>
            <person name="Drula E."/>
            <person name="Henrissat B."/>
            <person name="Kohler A."/>
            <person name="Grigoriev I.V."/>
            <person name="Martin F.M."/>
            <person name="Hacquard S."/>
        </authorList>
    </citation>
    <scope>NUCLEOTIDE SEQUENCE</scope>
    <source>
        <strain evidence="15">FSSC 5 MPI-SDFR-AT-0091</strain>
    </source>
</reference>
<accession>A0A9P9L203</accession>
<organism evidence="15 16">
    <name type="scientific">Fusarium solani</name>
    <name type="common">Filamentous fungus</name>
    <dbReference type="NCBI Taxonomy" id="169388"/>
    <lineage>
        <taxon>Eukaryota</taxon>
        <taxon>Fungi</taxon>
        <taxon>Dikarya</taxon>
        <taxon>Ascomycota</taxon>
        <taxon>Pezizomycotina</taxon>
        <taxon>Sordariomycetes</taxon>
        <taxon>Hypocreomycetidae</taxon>
        <taxon>Hypocreales</taxon>
        <taxon>Nectriaceae</taxon>
        <taxon>Fusarium</taxon>
        <taxon>Fusarium solani species complex</taxon>
    </lineage>
</organism>
<keyword evidence="7 9" id="KW-0012">Acyltransferase</keyword>
<evidence type="ECO:0000256" key="6">
    <source>
        <dbReference type="ARBA" id="ARBA00023242"/>
    </source>
</evidence>
<dbReference type="SUPFAM" id="SSF55729">
    <property type="entry name" value="Acyl-CoA N-acyltransferases (Nat)"/>
    <property type="match status" value="1"/>
</dbReference>
<dbReference type="InterPro" id="IPR017380">
    <property type="entry name" value="Hist_AcTrfase_B-typ_cat-su"/>
</dbReference>
<evidence type="ECO:0000313" key="16">
    <source>
        <dbReference type="Proteomes" id="UP000736672"/>
    </source>
</evidence>
<feature type="domain" description="Histone acetyl transferase HAT1 N-terminal" evidence="14">
    <location>
        <begin position="34"/>
        <end position="190"/>
    </location>
</feature>
<feature type="site" description="Interaction with histone H4 N-terminus" evidence="12">
    <location>
        <position position="212"/>
    </location>
</feature>
<comment type="similarity">
    <text evidence="2 9">Belongs to the HAT1 family.</text>
</comment>
<evidence type="ECO:0000256" key="5">
    <source>
        <dbReference type="ARBA" id="ARBA00022679"/>
    </source>
</evidence>
<gene>
    <name evidence="15" type="ORF">B0J15DRAFT_482738</name>
</gene>
<dbReference type="Proteomes" id="UP000736672">
    <property type="component" value="Unassembled WGS sequence"/>
</dbReference>
<dbReference type="InterPro" id="IPR013523">
    <property type="entry name" value="Hist_AcTrfase_HAT1_C"/>
</dbReference>
<evidence type="ECO:0000256" key="4">
    <source>
        <dbReference type="ARBA" id="ARBA00021268"/>
    </source>
</evidence>
<dbReference type="EMBL" id="JAGTJS010000003">
    <property type="protein sequence ID" value="KAH7272759.1"/>
    <property type="molecule type" value="Genomic_DNA"/>
</dbReference>
<dbReference type="GO" id="GO:0042393">
    <property type="term" value="F:histone binding"/>
    <property type="evidence" value="ECO:0007669"/>
    <property type="project" value="InterPro"/>
</dbReference>
<dbReference type="Gene3D" id="3.40.630.30">
    <property type="match status" value="1"/>
</dbReference>
<comment type="function">
    <text evidence="9">Catalytic component of the histone acetylase B (HAT-B) complex. Has intrinsic substrate specificity that modifies lysine in recognition sequence GXGKXG. Involved in DNA double-strand break repair.</text>
</comment>
<dbReference type="GO" id="GO:0000781">
    <property type="term" value="C:chromosome, telomeric region"/>
    <property type="evidence" value="ECO:0007669"/>
    <property type="project" value="GOC"/>
</dbReference>
<evidence type="ECO:0000256" key="1">
    <source>
        <dbReference type="ARBA" id="ARBA00004123"/>
    </source>
</evidence>
<protein>
    <recommendedName>
        <fullName evidence="4 9">Histone acetyltransferase type B catalytic subunit</fullName>
        <ecNumber evidence="3 9">2.3.1.48</ecNumber>
    </recommendedName>
</protein>
<dbReference type="PIRSF" id="PIRSF038084">
    <property type="entry name" value="HAT-B_cat"/>
    <property type="match status" value="1"/>
</dbReference>
<dbReference type="Pfam" id="PF21184">
    <property type="entry name" value="HAT1_C_fung"/>
    <property type="match status" value="1"/>
</dbReference>
<dbReference type="InterPro" id="IPR019467">
    <property type="entry name" value="Hat1_N"/>
</dbReference>
<feature type="region of interest" description="Interaction with histone H4 N-terminus" evidence="11">
    <location>
        <begin position="69"/>
        <end position="71"/>
    </location>
</feature>
<evidence type="ECO:0000256" key="9">
    <source>
        <dbReference type="PIRNR" id="PIRNR038084"/>
    </source>
</evidence>
<keyword evidence="6 9" id="KW-0539">Nucleus</keyword>
<evidence type="ECO:0000256" key="11">
    <source>
        <dbReference type="PIRSR" id="PIRSR038084-2"/>
    </source>
</evidence>
<evidence type="ECO:0000256" key="12">
    <source>
        <dbReference type="PIRSR" id="PIRSR038084-3"/>
    </source>
</evidence>
<evidence type="ECO:0000256" key="3">
    <source>
        <dbReference type="ARBA" id="ARBA00013184"/>
    </source>
</evidence>
<evidence type="ECO:0000256" key="10">
    <source>
        <dbReference type="PIRSR" id="PIRSR038084-1"/>
    </source>
</evidence>
<dbReference type="InterPro" id="IPR016181">
    <property type="entry name" value="Acyl_CoA_acyltransferase"/>
</dbReference>